<evidence type="ECO:0000313" key="8">
    <source>
        <dbReference type="Proteomes" id="UP000521872"/>
    </source>
</evidence>
<reference evidence="7 8" key="1">
    <citation type="submission" date="2019-12" db="EMBL/GenBank/DDBJ databases">
        <authorList>
            <person name="Floudas D."/>
            <person name="Bentzer J."/>
            <person name="Ahren D."/>
            <person name="Johansson T."/>
            <person name="Persson P."/>
            <person name="Tunlid A."/>
        </authorList>
    </citation>
    <scope>NUCLEOTIDE SEQUENCE [LARGE SCALE GENOMIC DNA]</scope>
    <source>
        <strain evidence="7 8">CBS 102.39</strain>
    </source>
</reference>
<keyword evidence="3" id="KW-0862">Zinc</keyword>
<dbReference type="SUPFAM" id="SSF90073">
    <property type="entry name" value="GCM domain"/>
    <property type="match status" value="1"/>
</dbReference>
<accession>A0A8H4VN12</accession>
<gene>
    <name evidence="7" type="ORF">D9613_012899</name>
</gene>
<keyword evidence="2 4" id="KW-0863">Zinc-finger</keyword>
<dbReference type="GO" id="GO:0008270">
    <property type="term" value="F:zinc ion binding"/>
    <property type="evidence" value="ECO:0007669"/>
    <property type="project" value="UniProtKB-KW"/>
</dbReference>
<keyword evidence="8" id="KW-1185">Reference proteome</keyword>
<dbReference type="InterPro" id="IPR011011">
    <property type="entry name" value="Znf_FYVE_PHD"/>
</dbReference>
<feature type="compositionally biased region" description="Basic and acidic residues" evidence="5">
    <location>
        <begin position="656"/>
        <end position="679"/>
    </location>
</feature>
<feature type="compositionally biased region" description="Basic and acidic residues" evidence="5">
    <location>
        <begin position="1238"/>
        <end position="1251"/>
    </location>
</feature>
<feature type="region of interest" description="Disordered" evidence="5">
    <location>
        <begin position="651"/>
        <end position="690"/>
    </location>
</feature>
<feature type="region of interest" description="Disordered" evidence="5">
    <location>
        <begin position="1225"/>
        <end position="1251"/>
    </location>
</feature>
<sequence>MVLGFLRHVYQYFQPPEVIGRPEQNSLPTLRPSKPKTKPDYMEESVPIYGIDGQTIEGYRRIPPRVHVILPSSVRADDRGQLNPTPIPHISAAPPSISAPPSLHAKTVSKHYTDVVLAWDGWPNDAVEEDYTFSEFEETGNLRIHWANRGHSPRGGDADASCWEEGKRQKRTCLGAILCNDSTCDIVIRPQTSVKQIESQLSSLCPAAENENNTSHSRSLTLYHVTCDVVATTYRWEEGVHFSNSGVHDHPRPPPLHALPWQKKQFKDIVTSNPKAKALSLMVGVPTLEGPGASVMDIGDVYKNRDRVDKERQEIVRSLDSGGDKFIFTFADFCRDHPEAIVYSVFGEVTVISVQTPFMRSNLIKDDALTGPVNGIVNDATHSYWKEKNALLMISSCYCPILFCWLPGLMSYTNGGTEQHFTHHFYALFTTMAQEANKRGIEVTDHIFAGMMDFSQAERNGFKAGFVSFWLSYPDDSRSEEELREAVQRLLKGCKEHWRAAITRIARITGVVPPDQHGDFTARAEQLPNLPNAASFRSACAELVKDYPKAKDWMSWWTREDNASLLFGSELAMDRDLSRSLPDTNNAEESMHWKVYAAVGRQNSFIPGLRGLLKFAQHYEKLRDATLAGVKIRYGESEPWKVKALVLGRTKATRSTTRDGQKATKKNDGRPPDTVKELLGKTATKKTRQTAAEPVPRFGLPSYPWVANSCWLDTSLELIFHAIEVTYPFSDFTSLFDSIHPDSLAYEFYNLIEQRYIMGTGKFSQDQMVKMNKNSRDIFRKSLLEGKVIQGSIKSTSSLVGWLSGLLLPSDQVESKVPEPTSFFITWLLDIHRCGGTTKSQGRHVQLVGPRKSMEFQLNAEACKIHKGSFAKWFTRRFGLEKPSFPAHQCWRVYDGECFCAGRRSDQNNIVCHIPGILPVEVVDYTSSTPDKDASNVWEFPSSVYPLGKGETGKDEGIVYDLIGLALLDPSSEHFIARYADEDRKTIYTYDGMKHGGKPVIEENASFETHVSGRRPNIPKGYRVYAAFYHLRGGIAAQKEFFEIRTKQISKKFSIEILGDIYQPVATLKSKELVQLPPIPRPVWRRAQAQEYVLPSAVNVYKATVPDHGDSEGEDEVSATGSSEEDEDEAENLLLQTHATSHPPSLVSEPDSLFDLHCVCGRNGDGNKLYDAEEEGEAIQCDDCRDWSHIACQRYGRAHSLKEDEPFICDFCDLGNGNLNLPIGQGSMKSLSKKKPGTKAEMERRTQHKRPLNERLRRGRGALARIGEYWYPVRLIHRLESGEWRVRWWRGCKVGVEGLNPGCVATVKEEDLVDSLWMDRTERRKIKLGRWTQSWNTKTAEDILEDPSLVSYTSEVDEALSSSKKTLEALFKNPGGVDSKLVPSKDWLESKKKDIKTTVVPYVGSLSLMDRARIANWFEVHISKDKKKRHLWLTLLPIAHAHTLFILYRLKHHPKYSGLGENELLGEAWSVQCSTDVDGVLFDFDVDLNCLAYLEEEMFENSARAGVAGNQQWGLDAGDHENGWNPYADIPAHWVHNNRKEGKDEREVRFLISQRFRHEADSYAKDVQQRMVSLSSKYERTTKTATPTADRRNAAFLLEAPANE</sequence>
<feature type="domain" description="PHD-type" evidence="6">
    <location>
        <begin position="1155"/>
        <end position="1215"/>
    </location>
</feature>
<dbReference type="SUPFAM" id="SSF57903">
    <property type="entry name" value="FYVE/PHD zinc finger"/>
    <property type="match status" value="1"/>
</dbReference>
<name>A0A8H4VN12_9AGAR</name>
<organism evidence="7 8">
    <name type="scientific">Agrocybe pediades</name>
    <dbReference type="NCBI Taxonomy" id="84607"/>
    <lineage>
        <taxon>Eukaryota</taxon>
        <taxon>Fungi</taxon>
        <taxon>Dikarya</taxon>
        <taxon>Basidiomycota</taxon>
        <taxon>Agaricomycotina</taxon>
        <taxon>Agaricomycetes</taxon>
        <taxon>Agaricomycetidae</taxon>
        <taxon>Agaricales</taxon>
        <taxon>Agaricineae</taxon>
        <taxon>Strophariaceae</taxon>
        <taxon>Agrocybe</taxon>
    </lineage>
</organism>
<evidence type="ECO:0000256" key="3">
    <source>
        <dbReference type="ARBA" id="ARBA00022833"/>
    </source>
</evidence>
<evidence type="ECO:0000256" key="2">
    <source>
        <dbReference type="ARBA" id="ARBA00022771"/>
    </source>
</evidence>
<proteinExistence type="predicted"/>
<dbReference type="PROSITE" id="PS50016">
    <property type="entry name" value="ZF_PHD_2"/>
    <property type="match status" value="1"/>
</dbReference>
<dbReference type="InterPro" id="IPR036115">
    <property type="entry name" value="GCM_dom_sf"/>
</dbReference>
<dbReference type="InterPro" id="IPR019787">
    <property type="entry name" value="Znf_PHD-finger"/>
</dbReference>
<feature type="region of interest" description="Disordered" evidence="5">
    <location>
        <begin position="21"/>
        <end position="41"/>
    </location>
</feature>
<evidence type="ECO:0000259" key="6">
    <source>
        <dbReference type="PROSITE" id="PS50016"/>
    </source>
</evidence>
<dbReference type="CDD" id="cd15489">
    <property type="entry name" value="PHD_SF"/>
    <property type="match status" value="1"/>
</dbReference>
<feature type="region of interest" description="Disordered" evidence="5">
    <location>
        <begin position="1104"/>
        <end position="1130"/>
    </location>
</feature>
<dbReference type="SMART" id="SM00249">
    <property type="entry name" value="PHD"/>
    <property type="match status" value="1"/>
</dbReference>
<dbReference type="EMBL" id="JAACJL010000035">
    <property type="protein sequence ID" value="KAF4615612.1"/>
    <property type="molecule type" value="Genomic_DNA"/>
</dbReference>
<evidence type="ECO:0000256" key="1">
    <source>
        <dbReference type="ARBA" id="ARBA00022723"/>
    </source>
</evidence>
<dbReference type="Proteomes" id="UP000521872">
    <property type="component" value="Unassembled WGS sequence"/>
</dbReference>
<feature type="compositionally biased region" description="Acidic residues" evidence="5">
    <location>
        <begin position="1112"/>
        <end position="1130"/>
    </location>
</feature>
<comment type="caution">
    <text evidence="7">The sequence shown here is derived from an EMBL/GenBank/DDBJ whole genome shotgun (WGS) entry which is preliminary data.</text>
</comment>
<dbReference type="InterPro" id="IPR013083">
    <property type="entry name" value="Znf_RING/FYVE/PHD"/>
</dbReference>
<dbReference type="InterPro" id="IPR001965">
    <property type="entry name" value="Znf_PHD"/>
</dbReference>
<evidence type="ECO:0000256" key="5">
    <source>
        <dbReference type="SAM" id="MobiDB-lite"/>
    </source>
</evidence>
<keyword evidence="1" id="KW-0479">Metal-binding</keyword>
<evidence type="ECO:0000256" key="4">
    <source>
        <dbReference type="PROSITE-ProRule" id="PRU00146"/>
    </source>
</evidence>
<dbReference type="GO" id="GO:0006355">
    <property type="term" value="P:regulation of DNA-templated transcription"/>
    <property type="evidence" value="ECO:0007669"/>
    <property type="project" value="InterPro"/>
</dbReference>
<dbReference type="GO" id="GO:0003677">
    <property type="term" value="F:DNA binding"/>
    <property type="evidence" value="ECO:0007669"/>
    <property type="project" value="InterPro"/>
</dbReference>
<dbReference type="Gene3D" id="3.30.40.10">
    <property type="entry name" value="Zinc/RING finger domain, C3HC4 (zinc finger)"/>
    <property type="match status" value="1"/>
</dbReference>
<protein>
    <recommendedName>
        <fullName evidence="6">PHD-type domain-containing protein</fullName>
    </recommendedName>
</protein>
<evidence type="ECO:0000313" key="7">
    <source>
        <dbReference type="EMBL" id="KAF4615612.1"/>
    </source>
</evidence>